<protein>
    <submittedName>
        <fullName evidence="2">Aminotransferase</fullName>
    </submittedName>
</protein>
<dbReference type="GO" id="GO:0019752">
    <property type="term" value="P:carboxylic acid metabolic process"/>
    <property type="evidence" value="ECO:0007669"/>
    <property type="project" value="TreeGrafter"/>
</dbReference>
<dbReference type="InterPro" id="IPR001544">
    <property type="entry name" value="Aminotrans_IV"/>
</dbReference>
<comment type="similarity">
    <text evidence="1">Belongs to the class-IV pyridoxal-phosphate-dependent aminotransferase family.</text>
</comment>
<dbReference type="OrthoDB" id="25921at2759"/>
<dbReference type="Proteomes" id="UP000693970">
    <property type="component" value="Unassembled WGS sequence"/>
</dbReference>
<dbReference type="GO" id="GO:0008483">
    <property type="term" value="F:transaminase activity"/>
    <property type="evidence" value="ECO:0007669"/>
    <property type="project" value="UniProtKB-KW"/>
</dbReference>
<comment type="caution">
    <text evidence="2">The sequence shown here is derived from an EMBL/GenBank/DDBJ whole genome shotgun (WGS) entry which is preliminary data.</text>
</comment>
<reference evidence="2" key="2">
    <citation type="submission" date="2021-04" db="EMBL/GenBank/DDBJ databases">
        <authorList>
            <person name="Podell S."/>
        </authorList>
    </citation>
    <scope>NUCLEOTIDE SEQUENCE</scope>
    <source>
        <strain evidence="2">Hildebrandi</strain>
    </source>
</reference>
<evidence type="ECO:0000313" key="3">
    <source>
        <dbReference type="Proteomes" id="UP000693970"/>
    </source>
</evidence>
<evidence type="ECO:0000313" key="2">
    <source>
        <dbReference type="EMBL" id="KAG7351051.1"/>
    </source>
</evidence>
<dbReference type="PANTHER" id="PTHR42743">
    <property type="entry name" value="AMINO-ACID AMINOTRANSFERASE"/>
    <property type="match status" value="1"/>
</dbReference>
<organism evidence="2 3">
    <name type="scientific">Nitzschia inconspicua</name>
    <dbReference type="NCBI Taxonomy" id="303405"/>
    <lineage>
        <taxon>Eukaryota</taxon>
        <taxon>Sar</taxon>
        <taxon>Stramenopiles</taxon>
        <taxon>Ochrophyta</taxon>
        <taxon>Bacillariophyta</taxon>
        <taxon>Bacillariophyceae</taxon>
        <taxon>Bacillariophycidae</taxon>
        <taxon>Bacillariales</taxon>
        <taxon>Bacillariaceae</taxon>
        <taxon>Nitzschia</taxon>
    </lineage>
</organism>
<dbReference type="Pfam" id="PF01063">
    <property type="entry name" value="Aminotran_4"/>
    <property type="match status" value="1"/>
</dbReference>
<dbReference type="PANTHER" id="PTHR42743:SF11">
    <property type="entry name" value="AMINODEOXYCHORISMATE LYASE"/>
    <property type="match status" value="1"/>
</dbReference>
<gene>
    <name evidence="2" type="ORF">IV203_010411</name>
</gene>
<reference evidence="2" key="1">
    <citation type="journal article" date="2021" name="Sci. Rep.">
        <title>Diploid genomic architecture of Nitzschia inconspicua, an elite biomass production diatom.</title>
        <authorList>
            <person name="Oliver A."/>
            <person name="Podell S."/>
            <person name="Pinowska A."/>
            <person name="Traller J.C."/>
            <person name="Smith S.R."/>
            <person name="McClure R."/>
            <person name="Beliaev A."/>
            <person name="Bohutskyi P."/>
            <person name="Hill E.A."/>
            <person name="Rabines A."/>
            <person name="Zheng H."/>
            <person name="Allen L.Z."/>
            <person name="Kuo A."/>
            <person name="Grigoriev I.V."/>
            <person name="Allen A.E."/>
            <person name="Hazlebeck D."/>
            <person name="Allen E.E."/>
        </authorList>
    </citation>
    <scope>NUCLEOTIDE SEQUENCE</scope>
    <source>
        <strain evidence="2">Hildebrandi</strain>
    </source>
</reference>
<proteinExistence type="inferred from homology"/>
<evidence type="ECO:0000256" key="1">
    <source>
        <dbReference type="ARBA" id="ARBA00009320"/>
    </source>
</evidence>
<accession>A0A9K3KWV2</accession>
<keyword evidence="2" id="KW-0032">Aminotransferase</keyword>
<name>A0A9K3KWV2_9STRA</name>
<dbReference type="AlphaFoldDB" id="A0A9K3KWV2"/>
<keyword evidence="2" id="KW-0808">Transferase</keyword>
<dbReference type="EMBL" id="JAGRRH010000018">
    <property type="protein sequence ID" value="KAG7351051.1"/>
    <property type="molecule type" value="Genomic_DNA"/>
</dbReference>
<dbReference type="InterPro" id="IPR050571">
    <property type="entry name" value="Class-IV_PLP-Dep_Aminotrnsfr"/>
</dbReference>
<sequence>MASNEATVDTEVPIEERFVSINGRVISTFDAATISIFDTSFHRGDGVFEVMRIIPTSNGDAKIRCLDQQLGRLQTSADAVGCPLPPKDTLVQWLQDAATASGNRPGSLRLIATKGNHAYKVEPSVIISWSPIPPWPDTFTLYPVLAPWHPAGFPGWETPIKWTSYGPNVVSSNKAKAVGFTDALLLSPHWVERPVPPQTWNDVDIRKFHILDGPNFALAFVEEANDDVGGSQPILYLPCNERLGLLPSITQSRLAWVAEDTLGMAVKREMYTLGQMLDVADEVFVMSTTRGVRAVTKIGDHEIPCKSTSSGKERKSLWVDKFSKLLESE</sequence>
<keyword evidence="3" id="KW-1185">Reference proteome</keyword>